<protein>
    <submittedName>
        <fullName evidence="1">Uncharacterized protein</fullName>
    </submittedName>
</protein>
<proteinExistence type="predicted"/>
<reference evidence="1" key="1">
    <citation type="submission" date="2020-11" db="EMBL/GenBank/DDBJ databases">
        <authorList>
            <person name="Tran Van P."/>
        </authorList>
    </citation>
    <scope>NUCLEOTIDE SEQUENCE</scope>
</reference>
<sequence>MKYSQRYYQTPIETLYMVWPRVIGAGGDVFDAPTETHVHKRGRPGTGAIITYNYEGRTKKGPNAPTQGVDRGGRFHITQRDQNDKLRKGVNKYKNTRVTQGRKESFDLQIFSDSKDRNTLLGASGGNETSLALSSWRRYIHGSESVDIRFGADQAPRCGGHGGPLGNSLDTGFFDPGFCAWILKRRWLSISWRVVEAGRVICGCEYSVRSWFNWGRHPCNGHVQPMQDCPCRMNGLSTHVRPLRSCLLGSAPYVSNNCVESAWPKVTA</sequence>
<organism evidence="1">
    <name type="scientific">Timema poppense</name>
    <name type="common">Walking stick</name>
    <dbReference type="NCBI Taxonomy" id="170557"/>
    <lineage>
        <taxon>Eukaryota</taxon>
        <taxon>Metazoa</taxon>
        <taxon>Ecdysozoa</taxon>
        <taxon>Arthropoda</taxon>
        <taxon>Hexapoda</taxon>
        <taxon>Insecta</taxon>
        <taxon>Pterygota</taxon>
        <taxon>Neoptera</taxon>
        <taxon>Polyneoptera</taxon>
        <taxon>Phasmatodea</taxon>
        <taxon>Timematodea</taxon>
        <taxon>Timematoidea</taxon>
        <taxon>Timematidae</taxon>
        <taxon>Timema</taxon>
    </lineage>
</organism>
<evidence type="ECO:0000313" key="1">
    <source>
        <dbReference type="EMBL" id="CAD7413273.1"/>
    </source>
</evidence>
<dbReference type="EMBL" id="OD006711">
    <property type="protein sequence ID" value="CAD7413273.1"/>
    <property type="molecule type" value="Genomic_DNA"/>
</dbReference>
<dbReference type="AlphaFoldDB" id="A0A7R9H9Y4"/>
<accession>A0A7R9H9Y4</accession>
<gene>
    <name evidence="1" type="ORF">TPSB3V08_LOCUS8916</name>
</gene>
<name>A0A7R9H9Y4_TIMPO</name>